<gene>
    <name evidence="3" type="ORF">FHL03_08025</name>
</gene>
<organism evidence="3 4">
    <name type="scientific">Companilactobacillus mishanensis</name>
    <dbReference type="NCBI Taxonomy" id="2486008"/>
    <lineage>
        <taxon>Bacteria</taxon>
        <taxon>Bacillati</taxon>
        <taxon>Bacillota</taxon>
        <taxon>Bacilli</taxon>
        <taxon>Lactobacillales</taxon>
        <taxon>Lactobacillaceae</taxon>
        <taxon>Companilactobacillus</taxon>
    </lineage>
</organism>
<sequence length="355" mass="40878">MKKIQLFIPYMTGFGGTETVISNLYSEYKKIEQKDYQLKVTSIGGYKNGNWLKKVDNKHIIWLTNIPKVRFLQYLLLLPFILFNEVKKDKPDVVISTEPFIWFLLYVIKKITRSNYKVMSWYHFSLSIKKIRKFLIKPIDGHLAISTGISRQIINLGISPDKVKVIFNPIMRKEITVRRTENAQPCKFAYVGRIMLDGQKNMRSILNCLSQIESNWTLDVFGSGNNAEVKNYAEKLGISNKVHFQGFQVDVWSNMDTMDCLLMTSRFEGLPMVLNEAISVGIPVMSFNCSTGPSDIINDKNGVLVPDKDEASFVKGLQKFTNREICFQDTSEIKNSISKFYSDNYFLTFIKAIQE</sequence>
<dbReference type="SUPFAM" id="SSF53756">
    <property type="entry name" value="UDP-Glycosyltransferase/glycogen phosphorylase"/>
    <property type="match status" value="1"/>
</dbReference>
<dbReference type="Pfam" id="PF00534">
    <property type="entry name" value="Glycos_transf_1"/>
    <property type="match status" value="1"/>
</dbReference>
<reference evidence="3 4" key="1">
    <citation type="journal article" date="2019" name="Syst. Appl. Microbiol.">
        <title>Polyphasic characterization of two novel Lactobacillus spp. isolated from blown salami packages: Description of Lactobacillus halodurans sp. nov. and Lactobacillus salsicarnum sp. nov.</title>
        <authorList>
            <person name="Schuster J.A."/>
            <person name="Klingl A."/>
            <person name="Vogel R.F."/>
            <person name="Ehrmann M.A."/>
        </authorList>
    </citation>
    <scope>NUCLEOTIDE SEQUENCE [LARGE SCALE GENOMIC DNA]</scope>
    <source>
        <strain evidence="3 4">TMW 1.2098</strain>
    </source>
</reference>
<name>A0ABW9P8K1_9LACO</name>
<feature type="domain" description="Glycosyltransferase subfamily 4-like N-terminal" evidence="2">
    <location>
        <begin position="15"/>
        <end position="170"/>
    </location>
</feature>
<evidence type="ECO:0000259" key="2">
    <source>
        <dbReference type="Pfam" id="PF13439"/>
    </source>
</evidence>
<accession>A0ABW9P8K1</accession>
<feature type="domain" description="Glycosyl transferase family 1" evidence="1">
    <location>
        <begin position="178"/>
        <end position="324"/>
    </location>
</feature>
<proteinExistence type="predicted"/>
<dbReference type="Pfam" id="PF13439">
    <property type="entry name" value="Glyco_transf_4"/>
    <property type="match status" value="1"/>
</dbReference>
<dbReference type="Proteomes" id="UP000436655">
    <property type="component" value="Unassembled WGS sequence"/>
</dbReference>
<dbReference type="Gene3D" id="3.40.50.2000">
    <property type="entry name" value="Glycogen Phosphorylase B"/>
    <property type="match status" value="2"/>
</dbReference>
<comment type="caution">
    <text evidence="3">The sequence shown here is derived from an EMBL/GenBank/DDBJ whole genome shotgun (WGS) entry which is preliminary data.</text>
</comment>
<dbReference type="PANTHER" id="PTHR12526">
    <property type="entry name" value="GLYCOSYLTRANSFERASE"/>
    <property type="match status" value="1"/>
</dbReference>
<dbReference type="InterPro" id="IPR028098">
    <property type="entry name" value="Glyco_trans_4-like_N"/>
</dbReference>
<dbReference type="EMBL" id="VDFN01000006">
    <property type="protein sequence ID" value="MQS45429.1"/>
    <property type="molecule type" value="Genomic_DNA"/>
</dbReference>
<protein>
    <submittedName>
        <fullName evidence="3">Glycosyltransferase</fullName>
    </submittedName>
</protein>
<evidence type="ECO:0000313" key="4">
    <source>
        <dbReference type="Proteomes" id="UP000436655"/>
    </source>
</evidence>
<evidence type="ECO:0000313" key="3">
    <source>
        <dbReference type="EMBL" id="MQS45429.1"/>
    </source>
</evidence>
<dbReference type="PANTHER" id="PTHR12526:SF630">
    <property type="entry name" value="GLYCOSYLTRANSFERASE"/>
    <property type="match status" value="1"/>
</dbReference>
<dbReference type="InterPro" id="IPR001296">
    <property type="entry name" value="Glyco_trans_1"/>
</dbReference>
<dbReference type="CDD" id="cd03811">
    <property type="entry name" value="GT4_GT28_WabH-like"/>
    <property type="match status" value="1"/>
</dbReference>
<keyword evidence="4" id="KW-1185">Reference proteome</keyword>
<dbReference type="RefSeq" id="WP_125704066.1">
    <property type="nucleotide sequence ID" value="NZ_JBHTOO010000029.1"/>
</dbReference>
<evidence type="ECO:0000259" key="1">
    <source>
        <dbReference type="Pfam" id="PF00534"/>
    </source>
</evidence>